<dbReference type="Proteomes" id="UP000288805">
    <property type="component" value="Unassembled WGS sequence"/>
</dbReference>
<evidence type="ECO:0000313" key="2">
    <source>
        <dbReference type="Proteomes" id="UP000288805"/>
    </source>
</evidence>
<comment type="caution">
    <text evidence="1">The sequence shown here is derived from an EMBL/GenBank/DDBJ whole genome shotgun (WGS) entry which is preliminary data.</text>
</comment>
<dbReference type="EMBL" id="QGNW01002588">
    <property type="protein sequence ID" value="RVW16579.1"/>
    <property type="molecule type" value="Genomic_DNA"/>
</dbReference>
<evidence type="ECO:0000313" key="1">
    <source>
        <dbReference type="EMBL" id="RVW16579.1"/>
    </source>
</evidence>
<name>A0A438C030_VITVI</name>
<organism evidence="1 2">
    <name type="scientific">Vitis vinifera</name>
    <name type="common">Grape</name>
    <dbReference type="NCBI Taxonomy" id="29760"/>
    <lineage>
        <taxon>Eukaryota</taxon>
        <taxon>Viridiplantae</taxon>
        <taxon>Streptophyta</taxon>
        <taxon>Embryophyta</taxon>
        <taxon>Tracheophyta</taxon>
        <taxon>Spermatophyta</taxon>
        <taxon>Magnoliopsida</taxon>
        <taxon>eudicotyledons</taxon>
        <taxon>Gunneridae</taxon>
        <taxon>Pentapetalae</taxon>
        <taxon>rosids</taxon>
        <taxon>Vitales</taxon>
        <taxon>Vitaceae</taxon>
        <taxon>Viteae</taxon>
        <taxon>Vitis</taxon>
    </lineage>
</organism>
<accession>A0A438C030</accession>
<sequence>MLGKFRGSSSLGSGPAAAVVKKFHTAQTTALCITAANIAPISFLKVPLRSSNTDLHIRGYLAAIEDRTRPHAPLKDSAAPPRAATRQAWSADVIISATSALAASASTDLLTSSPRHLHR</sequence>
<protein>
    <submittedName>
        <fullName evidence="1">Uncharacterized protein</fullName>
    </submittedName>
</protein>
<gene>
    <name evidence="1" type="ORF">CK203_069383</name>
</gene>
<proteinExistence type="predicted"/>
<dbReference type="AlphaFoldDB" id="A0A438C030"/>
<reference evidence="1 2" key="1">
    <citation type="journal article" date="2018" name="PLoS Genet.">
        <title>Population sequencing reveals clonal diversity and ancestral inbreeding in the grapevine cultivar Chardonnay.</title>
        <authorList>
            <person name="Roach M.J."/>
            <person name="Johnson D.L."/>
            <person name="Bohlmann J."/>
            <person name="van Vuuren H.J."/>
            <person name="Jones S.J."/>
            <person name="Pretorius I.S."/>
            <person name="Schmidt S.A."/>
            <person name="Borneman A.R."/>
        </authorList>
    </citation>
    <scope>NUCLEOTIDE SEQUENCE [LARGE SCALE GENOMIC DNA]</scope>
    <source>
        <strain evidence="2">cv. Chardonnay</strain>
        <tissue evidence="1">Leaf</tissue>
    </source>
</reference>